<evidence type="ECO:0000313" key="3">
    <source>
        <dbReference type="EMBL" id="PHQ15665.1"/>
    </source>
</evidence>
<name>A0A2G1UMJ0_9GAMM</name>
<protein>
    <submittedName>
        <fullName evidence="3">Alpha/beta hydrolase</fullName>
    </submittedName>
</protein>
<evidence type="ECO:0000259" key="2">
    <source>
        <dbReference type="Pfam" id="PF12146"/>
    </source>
</evidence>
<gene>
    <name evidence="3" type="ORF">CLH61_05795</name>
</gene>
<proteinExistence type="predicted"/>
<dbReference type="SUPFAM" id="SSF53474">
    <property type="entry name" value="alpha/beta-Hydrolases"/>
    <property type="match status" value="1"/>
</dbReference>
<dbReference type="Gene3D" id="3.40.50.1820">
    <property type="entry name" value="alpha/beta hydrolase"/>
    <property type="match status" value="1"/>
</dbReference>
<dbReference type="InterPro" id="IPR022742">
    <property type="entry name" value="Hydrolase_4"/>
</dbReference>
<reference evidence="3 4" key="1">
    <citation type="submission" date="2017-09" db="EMBL/GenBank/DDBJ databases">
        <title>The draft genome sequences of Marinobacter sp. PWS21.</title>
        <authorList>
            <person name="Cao J."/>
        </authorList>
    </citation>
    <scope>NUCLEOTIDE SEQUENCE [LARGE SCALE GENOMIC DNA]</scope>
    <source>
        <strain evidence="3 4">PWS21</strain>
    </source>
</reference>
<evidence type="ECO:0000256" key="1">
    <source>
        <dbReference type="SAM" id="Phobius"/>
    </source>
</evidence>
<keyword evidence="1" id="KW-1133">Transmembrane helix</keyword>
<keyword evidence="3" id="KW-0378">Hydrolase</keyword>
<dbReference type="Pfam" id="PF12146">
    <property type="entry name" value="Hydrolase_4"/>
    <property type="match status" value="1"/>
</dbReference>
<keyword evidence="1" id="KW-0812">Transmembrane</keyword>
<dbReference type="PANTHER" id="PTHR12277:SF81">
    <property type="entry name" value="PROTEIN ABHD13"/>
    <property type="match status" value="1"/>
</dbReference>
<dbReference type="RefSeq" id="WP_099613770.1">
    <property type="nucleotide sequence ID" value="NZ_KZ319369.1"/>
</dbReference>
<dbReference type="GO" id="GO:0016787">
    <property type="term" value="F:hydrolase activity"/>
    <property type="evidence" value="ECO:0007669"/>
    <property type="project" value="UniProtKB-KW"/>
</dbReference>
<dbReference type="Proteomes" id="UP000231409">
    <property type="component" value="Unassembled WGS sequence"/>
</dbReference>
<evidence type="ECO:0000313" key="4">
    <source>
        <dbReference type="Proteomes" id="UP000231409"/>
    </source>
</evidence>
<feature type="domain" description="Serine aminopeptidase S33" evidence="2">
    <location>
        <begin position="81"/>
        <end position="194"/>
    </location>
</feature>
<organism evidence="3 4">
    <name type="scientific">Marinobacter profundi</name>
    <dbReference type="NCBI Taxonomy" id="2666256"/>
    <lineage>
        <taxon>Bacteria</taxon>
        <taxon>Pseudomonadati</taxon>
        <taxon>Pseudomonadota</taxon>
        <taxon>Gammaproteobacteria</taxon>
        <taxon>Pseudomonadales</taxon>
        <taxon>Marinobacteraceae</taxon>
        <taxon>Marinobacter</taxon>
    </lineage>
</organism>
<dbReference type="AlphaFoldDB" id="A0A2G1UMJ0"/>
<keyword evidence="1" id="KW-0472">Membrane</keyword>
<accession>A0A2G1UMJ0</accession>
<keyword evidence="4" id="KW-1185">Reference proteome</keyword>
<dbReference type="PANTHER" id="PTHR12277">
    <property type="entry name" value="ALPHA/BETA HYDROLASE DOMAIN-CONTAINING PROTEIN"/>
    <property type="match status" value="1"/>
</dbReference>
<comment type="caution">
    <text evidence="3">The sequence shown here is derived from an EMBL/GenBank/DDBJ whole genome shotgun (WGS) entry which is preliminary data.</text>
</comment>
<feature type="transmembrane region" description="Helical" evidence="1">
    <location>
        <begin position="21"/>
        <end position="40"/>
    </location>
</feature>
<sequence>MAGRIARLLLTRCAIRYRLQGALVVLSTLLASCSSVFFYPDNVTYITPDRLNLSYQDIYLDTADGETLHGWWLPAQGPEGNAKGTIYFLHGNAQNISSHILNVAWLPPEGYNVFTIDYRGYGKSSGATDIEGALHDVETGLRWLARRPARGDTPLIILGQSLGGALAIPLVREWTLRDEQPPVEALALDGTFSGFRNIAREKLGLFWLTWPLQAPLSWTIPAEYEGSELIADISPVPVLVIHSARDGIIPFHHGQALYEAAGQPKAFLQTDTPHAATFVIPAYKEALLDFLRNATN</sequence>
<dbReference type="InterPro" id="IPR029058">
    <property type="entry name" value="AB_hydrolase_fold"/>
</dbReference>
<dbReference type="EMBL" id="NTFH01000005">
    <property type="protein sequence ID" value="PHQ15665.1"/>
    <property type="molecule type" value="Genomic_DNA"/>
</dbReference>
<dbReference type="PROSITE" id="PS51257">
    <property type="entry name" value="PROKAR_LIPOPROTEIN"/>
    <property type="match status" value="1"/>
</dbReference>